<dbReference type="EMBL" id="BACD03000001">
    <property type="protein sequence ID" value="GAO45860.1"/>
    <property type="molecule type" value="Genomic_DNA"/>
</dbReference>
<protein>
    <recommendedName>
        <fullName evidence="9">Wax synthase domain-containing protein</fullName>
    </recommendedName>
</protein>
<feature type="transmembrane region" description="Helical" evidence="8">
    <location>
        <begin position="37"/>
        <end position="57"/>
    </location>
</feature>
<comment type="pathway">
    <text evidence="2">Secondary metabolite biosynthesis.</text>
</comment>
<dbReference type="InterPro" id="IPR044851">
    <property type="entry name" value="Wax_synthase"/>
</dbReference>
<evidence type="ECO:0000256" key="8">
    <source>
        <dbReference type="SAM" id="Phobius"/>
    </source>
</evidence>
<keyword evidence="4" id="KW-0808">Transferase</keyword>
<dbReference type="OrthoDB" id="1077582at2759"/>
<evidence type="ECO:0000256" key="5">
    <source>
        <dbReference type="ARBA" id="ARBA00022692"/>
    </source>
</evidence>
<reference evidence="10 11" key="2">
    <citation type="journal article" date="2014" name="J. Gen. Appl. Microbiol.">
        <title>The early diverging ascomycetous budding yeast Saitoella complicata has three histone deacetylases belonging to the Clr6, Hos2, and Rpd3 lineages.</title>
        <authorList>
            <person name="Nishida H."/>
            <person name="Matsumoto T."/>
            <person name="Kondo S."/>
            <person name="Hamamoto M."/>
            <person name="Yoshikawa H."/>
        </authorList>
    </citation>
    <scope>NUCLEOTIDE SEQUENCE [LARGE SCALE GENOMIC DNA]</scope>
    <source>
        <strain evidence="10 11">NRRL Y-17804</strain>
    </source>
</reference>
<evidence type="ECO:0000313" key="10">
    <source>
        <dbReference type="EMBL" id="GAO45860.1"/>
    </source>
</evidence>
<organism evidence="10 11">
    <name type="scientific">Saitoella complicata (strain BCRC 22490 / CBS 7301 / JCM 7358 / NBRC 10748 / NRRL Y-17804)</name>
    <dbReference type="NCBI Taxonomy" id="698492"/>
    <lineage>
        <taxon>Eukaryota</taxon>
        <taxon>Fungi</taxon>
        <taxon>Dikarya</taxon>
        <taxon>Ascomycota</taxon>
        <taxon>Taphrinomycotina</taxon>
        <taxon>Taphrinomycotina incertae sedis</taxon>
        <taxon>Saitoella</taxon>
    </lineage>
</organism>
<reference evidence="10 11" key="3">
    <citation type="journal article" date="2015" name="Genome Announc.">
        <title>Draft Genome Sequence of the Archiascomycetous Yeast Saitoella complicata.</title>
        <authorList>
            <person name="Yamauchi K."/>
            <person name="Kondo S."/>
            <person name="Hamamoto M."/>
            <person name="Takahashi Y."/>
            <person name="Ogura Y."/>
            <person name="Hayashi T."/>
            <person name="Nishida H."/>
        </authorList>
    </citation>
    <scope>NUCLEOTIDE SEQUENCE [LARGE SCALE GENOMIC DNA]</scope>
    <source>
        <strain evidence="10 11">NRRL Y-17804</strain>
    </source>
</reference>
<feature type="transmembrane region" description="Helical" evidence="8">
    <location>
        <begin position="297"/>
        <end position="317"/>
    </location>
</feature>
<gene>
    <name evidence="10" type="ORF">G7K_0108-t1</name>
</gene>
<comment type="caution">
    <text evidence="10">The sequence shown here is derived from an EMBL/GenBank/DDBJ whole genome shotgun (WGS) entry which is preliminary data.</text>
</comment>
<comment type="similarity">
    <text evidence="3">Belongs to the wax synthase family.</text>
</comment>
<dbReference type="GO" id="GO:0008374">
    <property type="term" value="F:O-acyltransferase activity"/>
    <property type="evidence" value="ECO:0007669"/>
    <property type="project" value="InterPro"/>
</dbReference>
<evidence type="ECO:0000256" key="6">
    <source>
        <dbReference type="ARBA" id="ARBA00022989"/>
    </source>
</evidence>
<keyword evidence="7 8" id="KW-0472">Membrane</keyword>
<keyword evidence="6 8" id="KW-1133">Transmembrane helix</keyword>
<feature type="transmembrane region" description="Helical" evidence="8">
    <location>
        <begin position="353"/>
        <end position="370"/>
    </location>
</feature>
<comment type="subcellular location">
    <subcellularLocation>
        <location evidence="1">Membrane</location>
        <topology evidence="1">Multi-pass membrane protein</topology>
    </subcellularLocation>
</comment>
<dbReference type="GO" id="GO:0016020">
    <property type="term" value="C:membrane"/>
    <property type="evidence" value="ECO:0007669"/>
    <property type="project" value="UniProtKB-SubCell"/>
</dbReference>
<feature type="domain" description="Wax synthase" evidence="9">
    <location>
        <begin position="224"/>
        <end position="329"/>
    </location>
</feature>
<evidence type="ECO:0000256" key="2">
    <source>
        <dbReference type="ARBA" id="ARBA00005179"/>
    </source>
</evidence>
<evidence type="ECO:0000256" key="4">
    <source>
        <dbReference type="ARBA" id="ARBA00022679"/>
    </source>
</evidence>
<dbReference type="GO" id="GO:0006629">
    <property type="term" value="P:lipid metabolic process"/>
    <property type="evidence" value="ECO:0007669"/>
    <property type="project" value="InterPro"/>
</dbReference>
<dbReference type="PANTHER" id="PTHR31595:SF57">
    <property type="entry name" value="OS04G0481900 PROTEIN"/>
    <property type="match status" value="1"/>
</dbReference>
<sequence length="416" mass="47253">MSEYHISWIGRAFSYVFPVTADYDVTRPQITAPLFRLVLPPYVFFAALLLRLHFGLLGKPRTTAKRAEVWLWILAVLALPAVVGDSGSKVVNATLPMLGFLISMRLYDLYYLHLDAPATLPLLYLHLFSFPLTDSKVIAKRQATGLSPRYRAFRSLLTHNLVESIAVAFIIRFVPSRVQDLDNLSFIQERISYIIIGIAITLMMGASMDGWFKFCQLVSGIEMKDMFDNPWAATSPRDFWSRRWNLAIKDLFHGVIFSMVFGAQNEEKDEVTGKPTTYADAAKEQPKPKPAMWKTSATAMLIFLFSGLMHVYINFFAFSTLDLSNLAYFVLQGFLCVGQVLLQKTVFRSSKYWPWWVCFLMNLVVTYGISNKLFSGVFVKYGYFEELKGWVGLFTGGLLRVGEVVWVVGKPKYGST</sequence>
<dbReference type="AlphaFoldDB" id="A0A0E9N8Z9"/>
<dbReference type="Proteomes" id="UP000033140">
    <property type="component" value="Unassembled WGS sequence"/>
</dbReference>
<evidence type="ECO:0000256" key="3">
    <source>
        <dbReference type="ARBA" id="ARBA00007282"/>
    </source>
</evidence>
<dbReference type="Pfam" id="PF13813">
    <property type="entry name" value="MBOAT_2"/>
    <property type="match status" value="1"/>
</dbReference>
<evidence type="ECO:0000256" key="7">
    <source>
        <dbReference type="ARBA" id="ARBA00023136"/>
    </source>
</evidence>
<keyword evidence="11" id="KW-1185">Reference proteome</keyword>
<feature type="transmembrane region" description="Helical" evidence="8">
    <location>
        <begin position="69"/>
        <end position="90"/>
    </location>
</feature>
<reference evidence="10 11" key="1">
    <citation type="journal article" date="2011" name="J. Gen. Appl. Microbiol.">
        <title>Draft genome sequencing of the enigmatic yeast Saitoella complicata.</title>
        <authorList>
            <person name="Nishida H."/>
            <person name="Hamamoto M."/>
            <person name="Sugiyama J."/>
        </authorList>
    </citation>
    <scope>NUCLEOTIDE SEQUENCE [LARGE SCALE GENOMIC DNA]</scope>
    <source>
        <strain evidence="10 11">NRRL Y-17804</strain>
    </source>
</reference>
<feature type="transmembrane region" description="Helical" evidence="8">
    <location>
        <begin position="323"/>
        <end position="341"/>
    </location>
</feature>
<dbReference type="PANTHER" id="PTHR31595">
    <property type="entry name" value="LONG-CHAIN-ALCOHOL O-FATTY-ACYLTRANSFERASE 3-RELATED"/>
    <property type="match status" value="1"/>
</dbReference>
<name>A0A0E9N8Z9_SAICN</name>
<accession>A0A0E9N8Z9</accession>
<evidence type="ECO:0000313" key="11">
    <source>
        <dbReference type="Proteomes" id="UP000033140"/>
    </source>
</evidence>
<feature type="transmembrane region" description="Helical" evidence="8">
    <location>
        <begin position="110"/>
        <end position="132"/>
    </location>
</feature>
<feature type="transmembrane region" description="Helical" evidence="8">
    <location>
        <begin position="191"/>
        <end position="212"/>
    </location>
</feature>
<dbReference type="InterPro" id="IPR032805">
    <property type="entry name" value="Wax_synthase_dom"/>
</dbReference>
<feature type="transmembrane region" description="Helical" evidence="8">
    <location>
        <begin position="390"/>
        <end position="409"/>
    </location>
</feature>
<keyword evidence="5 8" id="KW-0812">Transmembrane</keyword>
<evidence type="ECO:0000256" key="1">
    <source>
        <dbReference type="ARBA" id="ARBA00004141"/>
    </source>
</evidence>
<evidence type="ECO:0000259" key="9">
    <source>
        <dbReference type="Pfam" id="PF13813"/>
    </source>
</evidence>
<dbReference type="RefSeq" id="XP_019025513.1">
    <property type="nucleotide sequence ID" value="XM_019170537.1"/>
</dbReference>
<proteinExistence type="inferred from homology"/>